<protein>
    <recommendedName>
        <fullName evidence="4">SpoOB alpha-helical domain-containing protein</fullName>
    </recommendedName>
</protein>
<dbReference type="InterPro" id="IPR039506">
    <property type="entry name" value="SPOB_a"/>
</dbReference>
<dbReference type="RefSeq" id="WP_039252552.1">
    <property type="nucleotide sequence ID" value="NZ_JENJ01000005.1"/>
</dbReference>
<gene>
    <name evidence="5" type="ORF">Z968_01850</name>
</gene>
<dbReference type="InterPro" id="IPR016120">
    <property type="entry name" value="Sig_transdc_His_kin_SpoOB"/>
</dbReference>
<keyword evidence="1" id="KW-0597">Phosphoprotein</keyword>
<dbReference type="Gene3D" id="1.10.287.130">
    <property type="match status" value="1"/>
</dbReference>
<dbReference type="Proteomes" id="UP000030012">
    <property type="component" value="Unassembled WGS sequence"/>
</dbReference>
<dbReference type="EMBL" id="JENJ01000005">
    <property type="protein sequence ID" value="KGM97934.1"/>
    <property type="molecule type" value="Genomic_DNA"/>
</dbReference>
<evidence type="ECO:0000256" key="2">
    <source>
        <dbReference type="ARBA" id="ARBA00022679"/>
    </source>
</evidence>
<dbReference type="SUPFAM" id="SSF55890">
    <property type="entry name" value="Sporulation response regulatory protein Spo0B"/>
    <property type="match status" value="1"/>
</dbReference>
<evidence type="ECO:0000256" key="1">
    <source>
        <dbReference type="ARBA" id="ARBA00022553"/>
    </source>
</evidence>
<keyword evidence="3" id="KW-0418">Kinase</keyword>
<accession>A0A0A0I8X6</accession>
<evidence type="ECO:0000259" key="4">
    <source>
        <dbReference type="Pfam" id="PF14689"/>
    </source>
</evidence>
<feature type="domain" description="SpoOB alpha-helical" evidence="4">
    <location>
        <begin position="3"/>
        <end position="55"/>
    </location>
</feature>
<keyword evidence="2" id="KW-0808">Transferase</keyword>
<evidence type="ECO:0000256" key="3">
    <source>
        <dbReference type="ARBA" id="ARBA00022777"/>
    </source>
</evidence>
<dbReference type="GO" id="GO:0000155">
    <property type="term" value="F:phosphorelay sensor kinase activity"/>
    <property type="evidence" value="ECO:0007669"/>
    <property type="project" value="InterPro"/>
</dbReference>
<comment type="caution">
    <text evidence="5">The sequence shown here is derived from an EMBL/GenBank/DDBJ whole genome shotgun (WGS) entry which is preliminary data.</text>
</comment>
<organism evidence="5 6">
    <name type="scientific">Clostridium novyi A str. 4552</name>
    <dbReference type="NCBI Taxonomy" id="1444289"/>
    <lineage>
        <taxon>Bacteria</taxon>
        <taxon>Bacillati</taxon>
        <taxon>Bacillota</taxon>
        <taxon>Clostridia</taxon>
        <taxon>Eubacteriales</taxon>
        <taxon>Clostridiaceae</taxon>
        <taxon>Clostridium</taxon>
    </lineage>
</organism>
<name>A0A0A0I8X6_CLONO</name>
<sequence length="179" mass="21944">MADIDNFINEFRKERHDFMNCVQIIYGYLQLDNIKEARRYINKIIGENKDISRLYALEDQYFGFCMEKMMKRLFQQEIELELDVEIDKFYKENFKNEYNKKEKLINNIFNEIENNKLKFVYIYVFEDELGQSLMIASGESIVNELEWMEEWEEKDLNLTDIRLYKYVYGNNLAYRLTFL</sequence>
<dbReference type="AlphaFoldDB" id="A0A0A0I8X6"/>
<evidence type="ECO:0000313" key="5">
    <source>
        <dbReference type="EMBL" id="KGM97934.1"/>
    </source>
</evidence>
<reference evidence="5 6" key="1">
    <citation type="submission" date="2014-01" db="EMBL/GenBank/DDBJ databases">
        <title>Plasmidome dynamics in the species complex Clostridium novyi sensu lato converts strains of independent lineages into distinctly different pathogens.</title>
        <authorList>
            <person name="Skarin H."/>
            <person name="Segerman B."/>
        </authorList>
    </citation>
    <scope>NUCLEOTIDE SEQUENCE [LARGE SCALE GENOMIC DNA]</scope>
    <source>
        <strain evidence="5 6">4552</strain>
    </source>
</reference>
<evidence type="ECO:0000313" key="6">
    <source>
        <dbReference type="Proteomes" id="UP000030012"/>
    </source>
</evidence>
<dbReference type="Pfam" id="PF14689">
    <property type="entry name" value="SPOB_a"/>
    <property type="match status" value="1"/>
</dbReference>
<proteinExistence type="predicted"/>
<dbReference type="OrthoDB" id="1634477at2"/>